<dbReference type="Pfam" id="PF22936">
    <property type="entry name" value="Pol_BBD"/>
    <property type="match status" value="1"/>
</dbReference>
<evidence type="ECO:0000256" key="1">
    <source>
        <dbReference type="SAM" id="MobiDB-lite"/>
    </source>
</evidence>
<feature type="non-terminal residue" evidence="3">
    <location>
        <position position="249"/>
    </location>
</feature>
<name>A0A699JST8_TANCI</name>
<organism evidence="3">
    <name type="scientific">Tanacetum cinerariifolium</name>
    <name type="common">Dalmatian daisy</name>
    <name type="synonym">Chrysanthemum cinerariifolium</name>
    <dbReference type="NCBI Taxonomy" id="118510"/>
    <lineage>
        <taxon>Eukaryota</taxon>
        <taxon>Viridiplantae</taxon>
        <taxon>Streptophyta</taxon>
        <taxon>Embryophyta</taxon>
        <taxon>Tracheophyta</taxon>
        <taxon>Spermatophyta</taxon>
        <taxon>Magnoliopsida</taxon>
        <taxon>eudicotyledons</taxon>
        <taxon>Gunneridae</taxon>
        <taxon>Pentapetalae</taxon>
        <taxon>asterids</taxon>
        <taxon>campanulids</taxon>
        <taxon>Asterales</taxon>
        <taxon>Asteraceae</taxon>
        <taxon>Asteroideae</taxon>
        <taxon>Anthemideae</taxon>
        <taxon>Anthemidinae</taxon>
        <taxon>Tanacetum</taxon>
    </lineage>
</organism>
<reference evidence="3" key="1">
    <citation type="journal article" date="2019" name="Sci. Rep.">
        <title>Draft genome of Tanacetum cinerariifolium, the natural source of mosquito coil.</title>
        <authorList>
            <person name="Yamashiro T."/>
            <person name="Shiraishi A."/>
            <person name="Satake H."/>
            <person name="Nakayama K."/>
        </authorList>
    </citation>
    <scope>NUCLEOTIDE SEQUENCE</scope>
</reference>
<gene>
    <name evidence="3" type="ORF">Tci_628199</name>
</gene>
<dbReference type="InterPro" id="IPR054722">
    <property type="entry name" value="PolX-like_BBD"/>
</dbReference>
<feature type="compositionally biased region" description="Polar residues" evidence="1">
    <location>
        <begin position="1"/>
        <end position="11"/>
    </location>
</feature>
<feature type="region of interest" description="Disordered" evidence="1">
    <location>
        <begin position="135"/>
        <end position="154"/>
    </location>
</feature>
<feature type="domain" description="Retrovirus-related Pol polyprotein from transposon TNT 1-94-like beta-barrel" evidence="2">
    <location>
        <begin position="209"/>
        <end position="242"/>
    </location>
</feature>
<dbReference type="AlphaFoldDB" id="A0A699JST8"/>
<evidence type="ECO:0000259" key="2">
    <source>
        <dbReference type="Pfam" id="PF22936"/>
    </source>
</evidence>
<accession>A0A699JST8</accession>
<protein>
    <recommendedName>
        <fullName evidence="2">Retrovirus-related Pol polyprotein from transposon TNT 1-94-like beta-barrel domain-containing protein</fullName>
    </recommendedName>
</protein>
<proteinExistence type="predicted"/>
<evidence type="ECO:0000313" key="3">
    <source>
        <dbReference type="EMBL" id="GFA56227.1"/>
    </source>
</evidence>
<feature type="region of interest" description="Disordered" evidence="1">
    <location>
        <begin position="1"/>
        <end position="68"/>
    </location>
</feature>
<sequence length="249" mass="27469">DCRSARNSGNISRDAGNAGHRGRDNEEEATDFSLMVFTSNPSSFSSSNSEEEVTETVFDNHSSDEENSLANDRFKKSEGYHAVSPPLIGNYMPPKFDVSFAGLDDSIYKFKISETITSLIKYEKDALKTSTAYVDKPKEDRSRKGTGHRESRPVWNNVQRINHQNKFARTTVFTWSGRIPVSAAKPKAAALTSAAKRGHPQQALKNKGIVDSGCSRHMTGNKAYLDDYQEINDGGFVSFGSSRGKITGK</sequence>
<feature type="compositionally biased region" description="Low complexity" evidence="1">
    <location>
        <begin position="36"/>
        <end position="48"/>
    </location>
</feature>
<comment type="caution">
    <text evidence="3">The sequence shown here is derived from an EMBL/GenBank/DDBJ whole genome shotgun (WGS) entry which is preliminary data.</text>
</comment>
<feature type="compositionally biased region" description="Basic and acidic residues" evidence="1">
    <location>
        <begin position="135"/>
        <end position="152"/>
    </location>
</feature>
<feature type="non-terminal residue" evidence="3">
    <location>
        <position position="1"/>
    </location>
</feature>
<dbReference type="EMBL" id="BKCJ010446037">
    <property type="protein sequence ID" value="GFA56227.1"/>
    <property type="molecule type" value="Genomic_DNA"/>
</dbReference>